<dbReference type="GO" id="GO:0008270">
    <property type="term" value="F:zinc ion binding"/>
    <property type="evidence" value="ECO:0007669"/>
    <property type="project" value="UniProtKB-KW"/>
</dbReference>
<dbReference type="PANTHER" id="PTHR10131:SF94">
    <property type="entry name" value="TNF RECEPTOR-ASSOCIATED FACTOR 4"/>
    <property type="match status" value="1"/>
</dbReference>
<keyword evidence="1 4" id="KW-0479">Metal-binding</keyword>
<feature type="coiled-coil region" evidence="5">
    <location>
        <begin position="99"/>
        <end position="148"/>
    </location>
</feature>
<accession>A0A1X7TRZ6</accession>
<dbReference type="PROSITE" id="PS50145">
    <property type="entry name" value="ZF_TRAF"/>
    <property type="match status" value="3"/>
</dbReference>
<feature type="domain" description="TRAF-type" evidence="7">
    <location>
        <begin position="39"/>
        <end position="77"/>
    </location>
</feature>
<evidence type="ECO:0000256" key="3">
    <source>
        <dbReference type="ARBA" id="ARBA00022833"/>
    </source>
</evidence>
<dbReference type="InParanoid" id="A0A1X7TRZ6"/>
<sequence>MKVTNVLTPHRPFRCQYCWKDGTYLSITRDHYHNCVAQVHCPNSCTLNAMPRHVLSVHIDYQCPLQPVDCVFSWAGCNDKPLRKDVHEHAADTKHMTLLAAACGQLKEENEQIAEENEKIKEETTNEVQEMMKQVETLKEENSHLKHHLHQTIPGDAYPLLPIHIRYGLEPDPHIVSCCGHNFCGSCIERVKASNGSCPMCKEKEYQSFIDKKCSRIINGLEVYCSNKEKGCQWKRELKEMSTYLNKEKREGECQYEEVNCQYENCQEKKQRRYLKDHEDKECPQRPFQCQYCWSKGTFLSITKDHYEECSQYPVTCPNKCVSTNMPQGSLTAHINECPLEPVDCVFSWAGCNDKPLRKDVHVHTADTKHMTLLAVACGQLKKENEQVKEENEKMKKEIEKLTKEDARFNYRVHSALANDSYPLLPIDVTVGSEAVHFYTGACGWHMSARIMRGDVKHITEKVIRRSGTSKMANTFETRTRRFANFFMLLAFHEIKFKPKLSKIFAKLKDKDIALLVDTEATYKLLPHDILNGIEWSNDDTTVPEGVIKINVGEYDLHVLLLYSSNRATIYTQ</sequence>
<dbReference type="SUPFAM" id="SSF57850">
    <property type="entry name" value="RING/U-box"/>
    <property type="match status" value="1"/>
</dbReference>
<feature type="domain" description="TRAF-type" evidence="7">
    <location>
        <begin position="251"/>
        <end position="293"/>
    </location>
</feature>
<dbReference type="SUPFAM" id="SSF49599">
    <property type="entry name" value="TRAF domain-like"/>
    <property type="match status" value="3"/>
</dbReference>
<feature type="zinc finger region" description="TRAF-type" evidence="4">
    <location>
        <begin position="39"/>
        <end position="77"/>
    </location>
</feature>
<dbReference type="InterPro" id="IPR001841">
    <property type="entry name" value="Znf_RING"/>
</dbReference>
<feature type="zinc finger region" description="TRAF-type" evidence="4">
    <location>
        <begin position="306"/>
        <end position="352"/>
    </location>
</feature>
<reference evidence="8" key="1">
    <citation type="submission" date="2017-05" db="UniProtKB">
        <authorList>
            <consortium name="EnsemblMetazoa"/>
        </authorList>
    </citation>
    <scope>IDENTIFICATION</scope>
</reference>
<dbReference type="PANTHER" id="PTHR10131">
    <property type="entry name" value="TNF RECEPTOR ASSOCIATED FACTOR"/>
    <property type="match status" value="1"/>
</dbReference>
<evidence type="ECO:0008006" key="9">
    <source>
        <dbReference type="Google" id="ProtNLM"/>
    </source>
</evidence>
<feature type="domain" description="TRAF-type" evidence="7">
    <location>
        <begin position="306"/>
        <end position="352"/>
    </location>
</feature>
<feature type="domain" description="RING-type" evidence="6">
    <location>
        <begin position="179"/>
        <end position="202"/>
    </location>
</feature>
<dbReference type="InterPro" id="IPR017907">
    <property type="entry name" value="Znf_RING_CS"/>
</dbReference>
<keyword evidence="2 4" id="KW-0863">Zinc-finger</keyword>
<dbReference type="Gene3D" id="3.30.40.10">
    <property type="entry name" value="Zinc/RING finger domain, C3HC4 (zinc finger)"/>
    <property type="match status" value="4"/>
</dbReference>
<dbReference type="EnsemblMetazoa" id="Aqu2.1.17714_001">
    <property type="protein sequence ID" value="Aqu2.1.17714_001"/>
    <property type="gene ID" value="Aqu2.1.17714"/>
</dbReference>
<protein>
    <recommendedName>
        <fullName evidence="9">RING-type domain-containing protein</fullName>
    </recommendedName>
</protein>
<dbReference type="Pfam" id="PF02176">
    <property type="entry name" value="zf-TRAF"/>
    <property type="match status" value="3"/>
</dbReference>
<dbReference type="eggNOG" id="KOG0297">
    <property type="taxonomic scope" value="Eukaryota"/>
</dbReference>
<keyword evidence="5" id="KW-0175">Coiled coil</keyword>
<evidence type="ECO:0000256" key="1">
    <source>
        <dbReference type="ARBA" id="ARBA00022723"/>
    </source>
</evidence>
<evidence type="ECO:0000256" key="2">
    <source>
        <dbReference type="ARBA" id="ARBA00022771"/>
    </source>
</evidence>
<dbReference type="OMA" id="KMANTFE"/>
<feature type="zinc finger region" description="TRAF-type" evidence="4">
    <location>
        <begin position="251"/>
        <end position="293"/>
    </location>
</feature>
<evidence type="ECO:0000256" key="5">
    <source>
        <dbReference type="SAM" id="Coils"/>
    </source>
</evidence>
<evidence type="ECO:0000256" key="4">
    <source>
        <dbReference type="PROSITE-ProRule" id="PRU00207"/>
    </source>
</evidence>
<feature type="coiled-coil region" evidence="5">
    <location>
        <begin position="374"/>
        <end position="408"/>
    </location>
</feature>
<organism evidence="8">
    <name type="scientific">Amphimedon queenslandica</name>
    <name type="common">Sponge</name>
    <dbReference type="NCBI Taxonomy" id="400682"/>
    <lineage>
        <taxon>Eukaryota</taxon>
        <taxon>Metazoa</taxon>
        <taxon>Porifera</taxon>
        <taxon>Demospongiae</taxon>
        <taxon>Heteroscleromorpha</taxon>
        <taxon>Haplosclerida</taxon>
        <taxon>Niphatidae</taxon>
        <taxon>Amphimedon</taxon>
    </lineage>
</organism>
<proteinExistence type="predicted"/>
<evidence type="ECO:0000259" key="7">
    <source>
        <dbReference type="PROSITE" id="PS50145"/>
    </source>
</evidence>
<dbReference type="InterPro" id="IPR001293">
    <property type="entry name" value="Znf_TRAF"/>
</dbReference>
<dbReference type="InterPro" id="IPR013083">
    <property type="entry name" value="Znf_RING/FYVE/PHD"/>
</dbReference>
<dbReference type="AlphaFoldDB" id="A0A1X7TRZ6"/>
<evidence type="ECO:0000259" key="6">
    <source>
        <dbReference type="PROSITE" id="PS50089"/>
    </source>
</evidence>
<name>A0A1X7TRZ6_AMPQE</name>
<keyword evidence="3 4" id="KW-0862">Zinc</keyword>
<dbReference type="PROSITE" id="PS00518">
    <property type="entry name" value="ZF_RING_1"/>
    <property type="match status" value="1"/>
</dbReference>
<dbReference type="PROSITE" id="PS50089">
    <property type="entry name" value="ZF_RING_2"/>
    <property type="match status" value="1"/>
</dbReference>
<evidence type="ECO:0000313" key="8">
    <source>
        <dbReference type="EnsemblMetazoa" id="Aqu2.1.17714_001"/>
    </source>
</evidence>
<dbReference type="OrthoDB" id="6105938at2759"/>